<dbReference type="GeneID" id="37039368"/>
<proteinExistence type="predicted"/>
<evidence type="ECO:0000313" key="3">
    <source>
        <dbReference type="Proteomes" id="UP000245783"/>
    </source>
</evidence>
<dbReference type="RefSeq" id="XP_025366082.1">
    <property type="nucleotide sequence ID" value="XM_025517498.1"/>
</dbReference>
<dbReference type="InParanoid" id="A0A316VMW8"/>
<dbReference type="AlphaFoldDB" id="A0A316VMW8"/>
<organism evidence="2 3">
    <name type="scientific">Ceraceosorus guamensis</name>
    <dbReference type="NCBI Taxonomy" id="1522189"/>
    <lineage>
        <taxon>Eukaryota</taxon>
        <taxon>Fungi</taxon>
        <taxon>Dikarya</taxon>
        <taxon>Basidiomycota</taxon>
        <taxon>Ustilaginomycotina</taxon>
        <taxon>Exobasidiomycetes</taxon>
        <taxon>Ceraceosorales</taxon>
        <taxon>Ceraceosoraceae</taxon>
        <taxon>Ceraceosorus</taxon>
    </lineage>
</organism>
<gene>
    <name evidence="2" type="ORF">IE81DRAFT_63820</name>
</gene>
<reference evidence="2 3" key="1">
    <citation type="journal article" date="2018" name="Mol. Biol. Evol.">
        <title>Broad Genomic Sampling Reveals a Smut Pathogenic Ancestry of the Fungal Clade Ustilaginomycotina.</title>
        <authorList>
            <person name="Kijpornyongpan T."/>
            <person name="Mondo S.J."/>
            <person name="Barry K."/>
            <person name="Sandor L."/>
            <person name="Lee J."/>
            <person name="Lipzen A."/>
            <person name="Pangilinan J."/>
            <person name="LaButti K."/>
            <person name="Hainaut M."/>
            <person name="Henrissat B."/>
            <person name="Grigoriev I.V."/>
            <person name="Spatafora J.W."/>
            <person name="Aime M.C."/>
        </authorList>
    </citation>
    <scope>NUCLEOTIDE SEQUENCE [LARGE SCALE GENOMIC DNA]</scope>
    <source>
        <strain evidence="2 3">MCA 4658</strain>
    </source>
</reference>
<dbReference type="Proteomes" id="UP000245783">
    <property type="component" value="Unassembled WGS sequence"/>
</dbReference>
<sequence>MCGSTVKSTGPAASLKPSIDADKTRSSISTSSSVRTILADVVQKDLVRPSKNYLTTALCMVDHWSRSRRGSRWSLVVGRWCGYTRRTDGYTGCLLSRVVVLSSRVTAPHSTFSIRDFKIHIFDSKMHPIRIGLACIGYWSLKIGCPRHHPSLRKTRIPWRYTDGALESSARTCDQEGSRQADTNPNGESNA</sequence>
<evidence type="ECO:0000256" key="1">
    <source>
        <dbReference type="SAM" id="MobiDB-lite"/>
    </source>
</evidence>
<feature type="region of interest" description="Disordered" evidence="1">
    <location>
        <begin position="170"/>
        <end position="191"/>
    </location>
</feature>
<keyword evidence="3" id="KW-1185">Reference proteome</keyword>
<protein>
    <submittedName>
        <fullName evidence="2">Uncharacterized protein</fullName>
    </submittedName>
</protein>
<dbReference type="EMBL" id="KZ819516">
    <property type="protein sequence ID" value="PWN38922.1"/>
    <property type="molecule type" value="Genomic_DNA"/>
</dbReference>
<evidence type="ECO:0000313" key="2">
    <source>
        <dbReference type="EMBL" id="PWN38922.1"/>
    </source>
</evidence>
<accession>A0A316VMW8</accession>
<feature type="compositionally biased region" description="Polar residues" evidence="1">
    <location>
        <begin position="180"/>
        <end position="191"/>
    </location>
</feature>
<name>A0A316VMW8_9BASI</name>